<keyword evidence="4 7" id="KW-0812">Transmembrane</keyword>
<evidence type="ECO:0000256" key="5">
    <source>
        <dbReference type="ARBA" id="ARBA00022989"/>
    </source>
</evidence>
<keyword evidence="10" id="KW-1185">Reference proteome</keyword>
<keyword evidence="5 7" id="KW-1133">Transmembrane helix</keyword>
<dbReference type="InterPro" id="IPR005769">
    <property type="entry name" value="PhnE/PtxC"/>
</dbReference>
<reference evidence="9 10" key="1">
    <citation type="submission" date="2023-07" db="EMBL/GenBank/DDBJ databases">
        <title>Sorghum-associated microbial communities from plants grown in Nebraska, USA.</title>
        <authorList>
            <person name="Schachtman D."/>
        </authorList>
    </citation>
    <scope>NUCLEOTIDE SEQUENCE [LARGE SCALE GENOMIC DNA]</scope>
    <source>
        <strain evidence="9 10">4249</strain>
    </source>
</reference>
<proteinExistence type="inferred from homology"/>
<accession>A0ABU1WUM8</accession>
<feature type="domain" description="ABC transmembrane type-1" evidence="8">
    <location>
        <begin position="148"/>
        <end position="331"/>
    </location>
</feature>
<dbReference type="CDD" id="cd06261">
    <property type="entry name" value="TM_PBP2"/>
    <property type="match status" value="1"/>
</dbReference>
<dbReference type="Pfam" id="PF00528">
    <property type="entry name" value="BPD_transp_1"/>
    <property type="match status" value="1"/>
</dbReference>
<dbReference type="InterPro" id="IPR035906">
    <property type="entry name" value="MetI-like_sf"/>
</dbReference>
<evidence type="ECO:0000256" key="2">
    <source>
        <dbReference type="ARBA" id="ARBA00022448"/>
    </source>
</evidence>
<name>A0ABU1WUM8_9BURK</name>
<dbReference type="EMBL" id="JAVDWU010000015">
    <property type="protein sequence ID" value="MDR7152879.1"/>
    <property type="molecule type" value="Genomic_DNA"/>
</dbReference>
<evidence type="ECO:0000313" key="10">
    <source>
        <dbReference type="Proteomes" id="UP001265700"/>
    </source>
</evidence>
<evidence type="ECO:0000313" key="9">
    <source>
        <dbReference type="EMBL" id="MDR7152879.1"/>
    </source>
</evidence>
<feature type="transmembrane region" description="Helical" evidence="7">
    <location>
        <begin position="310"/>
        <end position="330"/>
    </location>
</feature>
<comment type="caution">
    <text evidence="9">The sequence shown here is derived from an EMBL/GenBank/DDBJ whole genome shotgun (WGS) entry which is preliminary data.</text>
</comment>
<protein>
    <submittedName>
        <fullName evidence="9">Phosphonate transport system permease protein</fullName>
    </submittedName>
</protein>
<evidence type="ECO:0000256" key="6">
    <source>
        <dbReference type="ARBA" id="ARBA00023136"/>
    </source>
</evidence>
<comment type="similarity">
    <text evidence="7">Belongs to the binding-protein-dependent transport system permease family.</text>
</comment>
<evidence type="ECO:0000256" key="1">
    <source>
        <dbReference type="ARBA" id="ARBA00004651"/>
    </source>
</evidence>
<feature type="transmembrane region" description="Helical" evidence="7">
    <location>
        <begin position="154"/>
        <end position="174"/>
    </location>
</feature>
<evidence type="ECO:0000256" key="3">
    <source>
        <dbReference type="ARBA" id="ARBA00022475"/>
    </source>
</evidence>
<dbReference type="Gene3D" id="1.10.3720.10">
    <property type="entry name" value="MetI-like"/>
    <property type="match status" value="1"/>
</dbReference>
<dbReference type="SUPFAM" id="SSF161098">
    <property type="entry name" value="MetI-like"/>
    <property type="match status" value="1"/>
</dbReference>
<evidence type="ECO:0000256" key="7">
    <source>
        <dbReference type="RuleBase" id="RU363032"/>
    </source>
</evidence>
<keyword evidence="6 7" id="KW-0472">Membrane</keyword>
<gene>
    <name evidence="9" type="ORF">J2W49_004857</name>
</gene>
<feature type="transmembrane region" description="Helical" evidence="7">
    <location>
        <begin position="200"/>
        <end position="223"/>
    </location>
</feature>
<dbReference type="PANTHER" id="PTHR30043:SF1">
    <property type="entry name" value="ABC TRANSPORT SYSTEM PERMEASE PROTEIN P69"/>
    <property type="match status" value="1"/>
</dbReference>
<dbReference type="NCBIfam" id="TIGR01097">
    <property type="entry name" value="PhnE"/>
    <property type="match status" value="1"/>
</dbReference>
<dbReference type="PROSITE" id="PS50928">
    <property type="entry name" value="ABC_TM1"/>
    <property type="match status" value="1"/>
</dbReference>
<evidence type="ECO:0000259" key="8">
    <source>
        <dbReference type="PROSITE" id="PS50928"/>
    </source>
</evidence>
<dbReference type="InterPro" id="IPR000515">
    <property type="entry name" value="MetI-like"/>
</dbReference>
<feature type="transmembrane region" description="Helical" evidence="7">
    <location>
        <begin position="20"/>
        <end position="40"/>
    </location>
</feature>
<dbReference type="Proteomes" id="UP001265700">
    <property type="component" value="Unassembled WGS sequence"/>
</dbReference>
<comment type="subcellular location">
    <subcellularLocation>
        <location evidence="1 7">Cell membrane</location>
        <topology evidence="1 7">Multi-pass membrane protein</topology>
    </subcellularLocation>
</comment>
<organism evidence="9 10">
    <name type="scientific">Hydrogenophaga palleronii</name>
    <dbReference type="NCBI Taxonomy" id="65655"/>
    <lineage>
        <taxon>Bacteria</taxon>
        <taxon>Pseudomonadati</taxon>
        <taxon>Pseudomonadota</taxon>
        <taxon>Betaproteobacteria</taxon>
        <taxon>Burkholderiales</taxon>
        <taxon>Comamonadaceae</taxon>
        <taxon>Hydrogenophaga</taxon>
    </lineage>
</organism>
<keyword evidence="2 7" id="KW-0813">Transport</keyword>
<evidence type="ECO:0000256" key="4">
    <source>
        <dbReference type="ARBA" id="ARBA00022692"/>
    </source>
</evidence>
<dbReference type="PANTHER" id="PTHR30043">
    <property type="entry name" value="PHOSPHONATES TRANSPORT SYSTEM PERMEASE PROTEIN"/>
    <property type="match status" value="1"/>
</dbReference>
<keyword evidence="3" id="KW-1003">Cell membrane</keyword>
<dbReference type="RefSeq" id="WP_310322029.1">
    <property type="nucleotide sequence ID" value="NZ_JAVDWU010000015.1"/>
</dbReference>
<sequence>MNPSTRLGRHPADEWTLPPVFTWRSVLVVAVAFLVLMYTGQRTEMDKMIRLSGEAVLSTVGLANESQVVSGLSKVARSMYPPAISEVTETARIENLDRDNLPAFSRLEIEEQVEQRLNPSTLQMETTVERREVLVEPFGYLLHVLAKMLETLEIALWGTVVAVVLSLPLAFFGARNYTLNRFTYGFARSTVSLFRAVPELISALFLVLAFGFGPIAGVLALGIHAAGFLGKFYAEDIENADDKPQEALRAIGASRLKVLRTAVIPQVWPQYIAYTLYILDRNVRMATVVGIVGAGGIGQELKGRYDLYNYAHVATILLAIFATVVILDLLSARLRARFI</sequence>